<dbReference type="PANTHER" id="PTHR30636:SF3">
    <property type="entry name" value="UPF0701 PROTEIN YICC"/>
    <property type="match status" value="1"/>
</dbReference>
<evidence type="ECO:0000256" key="5">
    <source>
        <dbReference type="ARBA" id="ARBA00035648"/>
    </source>
</evidence>
<protein>
    <submittedName>
        <fullName evidence="8">YicC family protein</fullName>
    </submittedName>
</protein>
<evidence type="ECO:0000313" key="9">
    <source>
        <dbReference type="Proteomes" id="UP000664800"/>
    </source>
</evidence>
<dbReference type="InterPro" id="IPR013551">
    <property type="entry name" value="YicC-like_C"/>
</dbReference>
<dbReference type="PANTHER" id="PTHR30636">
    <property type="entry name" value="UPF0701 PROTEIN YICC"/>
    <property type="match status" value="1"/>
</dbReference>
<dbReference type="Proteomes" id="UP000664800">
    <property type="component" value="Unassembled WGS sequence"/>
</dbReference>
<proteinExistence type="inferred from homology"/>
<evidence type="ECO:0000259" key="7">
    <source>
        <dbReference type="Pfam" id="PF08340"/>
    </source>
</evidence>
<evidence type="ECO:0000256" key="1">
    <source>
        <dbReference type="ARBA" id="ARBA00001968"/>
    </source>
</evidence>
<keyword evidence="3" id="KW-0255">Endonuclease</keyword>
<comment type="similarity">
    <text evidence="5">Belongs to the YicC/YloC family.</text>
</comment>
<dbReference type="GO" id="GO:0016787">
    <property type="term" value="F:hydrolase activity"/>
    <property type="evidence" value="ECO:0007669"/>
    <property type="project" value="UniProtKB-KW"/>
</dbReference>
<feature type="domain" description="Endoribonuclease YicC-like N-terminal" evidence="6">
    <location>
        <begin position="6"/>
        <end position="157"/>
    </location>
</feature>
<sequence>MRLKPIYSMTGYGQNSAQLSSGAKIHIELRSVNSRFLDIAFRLPEELRGAEAAMRQSITQTLRRGKIDCRAVFEAPQSAPAMPDASAAAPLLAFDTALRALAPHLAPLSVGEVLRFIGSAQEDHADAAEIAQVASLATQQALTALVAARALEGDRLRTLLLDRIEQIGRYAARAREIVPLAVERQQARFTARWEEALAALTGAETSVETLNDRRLQEAASFAIRIDVAEELDRLQAHLQTLRDLLAQGGELGKRLDFLIQELHREANTLGSKSAALELSEIALELKVLIEQMREQVQNIE</sequence>
<accession>A0A8I1MWW3</accession>
<comment type="caution">
    <text evidence="8">The sequence shown here is derived from an EMBL/GenBank/DDBJ whole genome shotgun (WGS) entry which is preliminary data.</text>
</comment>
<feature type="domain" description="Endoribonuclease YicC-like C-terminal" evidence="7">
    <location>
        <begin position="181"/>
        <end position="300"/>
    </location>
</feature>
<dbReference type="NCBIfam" id="TIGR00255">
    <property type="entry name" value="YicC/YloC family endoribonuclease"/>
    <property type="match status" value="1"/>
</dbReference>
<evidence type="ECO:0000256" key="2">
    <source>
        <dbReference type="ARBA" id="ARBA00022722"/>
    </source>
</evidence>
<dbReference type="InterPro" id="IPR005229">
    <property type="entry name" value="YicC/YloC-like"/>
</dbReference>
<evidence type="ECO:0000256" key="4">
    <source>
        <dbReference type="ARBA" id="ARBA00022801"/>
    </source>
</evidence>
<dbReference type="Pfam" id="PF03755">
    <property type="entry name" value="YicC-like_N"/>
    <property type="match status" value="1"/>
</dbReference>
<name>A0A8I1MWW3_THIA3</name>
<comment type="cofactor">
    <cofactor evidence="1">
        <name>a divalent metal cation</name>
        <dbReference type="ChEBI" id="CHEBI:60240"/>
    </cofactor>
</comment>
<keyword evidence="4" id="KW-0378">Hydrolase</keyword>
<evidence type="ECO:0000259" key="6">
    <source>
        <dbReference type="Pfam" id="PF03755"/>
    </source>
</evidence>
<dbReference type="AlphaFoldDB" id="A0A8I1MWW3"/>
<reference evidence="8" key="1">
    <citation type="submission" date="2021-02" db="EMBL/GenBank/DDBJ databases">
        <title>Thiocyanate and organic carbon inputs drive convergent selection for specific autotrophic Afipia and Thiobacillus strains within complex microbiomes.</title>
        <authorList>
            <person name="Huddy R.J."/>
            <person name="Sachdeva R."/>
            <person name="Kadzinga F."/>
            <person name="Kantor R.S."/>
            <person name="Harrison S.T.L."/>
            <person name="Banfield J.F."/>
        </authorList>
    </citation>
    <scope>NUCLEOTIDE SEQUENCE</scope>
    <source>
        <strain evidence="8">SCN18_13_7_16_R3_B_64_19</strain>
    </source>
</reference>
<evidence type="ECO:0000313" key="8">
    <source>
        <dbReference type="EMBL" id="MBN8744447.1"/>
    </source>
</evidence>
<dbReference type="EMBL" id="JAFKMR010000017">
    <property type="protein sequence ID" value="MBN8744447.1"/>
    <property type="molecule type" value="Genomic_DNA"/>
</dbReference>
<organism evidence="8 9">
    <name type="scientific">Thiomonas arsenitoxydans (strain DSM 22701 / CIP 110005 / 3As)</name>
    <dbReference type="NCBI Taxonomy" id="426114"/>
    <lineage>
        <taxon>Bacteria</taxon>
        <taxon>Pseudomonadati</taxon>
        <taxon>Pseudomonadota</taxon>
        <taxon>Betaproteobacteria</taxon>
        <taxon>Burkholderiales</taxon>
        <taxon>Thiomonas</taxon>
    </lineage>
</organism>
<dbReference type="GO" id="GO:0004521">
    <property type="term" value="F:RNA endonuclease activity"/>
    <property type="evidence" value="ECO:0007669"/>
    <property type="project" value="InterPro"/>
</dbReference>
<gene>
    <name evidence="8" type="ORF">J0I24_09085</name>
</gene>
<evidence type="ECO:0000256" key="3">
    <source>
        <dbReference type="ARBA" id="ARBA00022759"/>
    </source>
</evidence>
<dbReference type="InterPro" id="IPR013527">
    <property type="entry name" value="YicC-like_N"/>
</dbReference>
<dbReference type="Pfam" id="PF08340">
    <property type="entry name" value="YicC-like_C"/>
    <property type="match status" value="1"/>
</dbReference>
<keyword evidence="2" id="KW-0540">Nuclease</keyword>